<dbReference type="GO" id="GO:0003700">
    <property type="term" value="F:DNA-binding transcription factor activity"/>
    <property type="evidence" value="ECO:0007669"/>
    <property type="project" value="TreeGrafter"/>
</dbReference>
<keyword evidence="3" id="KW-0804">Transcription</keyword>
<dbReference type="InterPro" id="IPR001647">
    <property type="entry name" value="HTH_TetR"/>
</dbReference>
<dbReference type="FunFam" id="1.10.10.60:FF:000141">
    <property type="entry name" value="TetR family transcriptional regulator"/>
    <property type="match status" value="1"/>
</dbReference>
<dbReference type="Pfam" id="PF14246">
    <property type="entry name" value="TetR_C_7"/>
    <property type="match status" value="1"/>
</dbReference>
<protein>
    <submittedName>
        <fullName evidence="6">TetR family transcriptional regulator</fullName>
    </submittedName>
</protein>
<reference evidence="7" key="1">
    <citation type="journal article" date="2021" name="Int. J. Syst. Evol. Microbiol.">
        <title>Actinocatenispora comari sp. nov., an endophytic actinomycete isolated from aerial parts of Comarum salesowianum.</title>
        <authorList>
            <person name="Oyunbileg N."/>
            <person name="Iizaka Y."/>
            <person name="Hamada M."/>
            <person name="Davaapurev B.O."/>
            <person name="Fukumoto A."/>
            <person name="Tsetseg B."/>
            <person name="Kato F."/>
            <person name="Tamura T."/>
            <person name="Batkhuu J."/>
            <person name="Anzai Y."/>
        </authorList>
    </citation>
    <scope>NUCLEOTIDE SEQUENCE [LARGE SCALE GENOMIC DNA]</scope>
    <source>
        <strain evidence="7">NUM-2625</strain>
    </source>
</reference>
<evidence type="ECO:0000256" key="1">
    <source>
        <dbReference type="ARBA" id="ARBA00023015"/>
    </source>
</evidence>
<dbReference type="AlphaFoldDB" id="A0A8J4ACL9"/>
<dbReference type="PANTHER" id="PTHR30055:SF146">
    <property type="entry name" value="HTH-TYPE TRANSCRIPTIONAL DUAL REGULATOR CECR"/>
    <property type="match status" value="1"/>
</dbReference>
<dbReference type="InterPro" id="IPR036271">
    <property type="entry name" value="Tet_transcr_reg_TetR-rel_C_sf"/>
</dbReference>
<evidence type="ECO:0000256" key="3">
    <source>
        <dbReference type="ARBA" id="ARBA00023163"/>
    </source>
</evidence>
<comment type="caution">
    <text evidence="6">The sequence shown here is derived from an EMBL/GenBank/DDBJ whole genome shotgun (WGS) entry which is preliminary data.</text>
</comment>
<dbReference type="PANTHER" id="PTHR30055">
    <property type="entry name" value="HTH-TYPE TRANSCRIPTIONAL REGULATOR RUTR"/>
    <property type="match status" value="1"/>
</dbReference>
<keyword evidence="7" id="KW-1185">Reference proteome</keyword>
<proteinExistence type="predicted"/>
<evidence type="ECO:0000256" key="4">
    <source>
        <dbReference type="PROSITE-ProRule" id="PRU00335"/>
    </source>
</evidence>
<evidence type="ECO:0000256" key="2">
    <source>
        <dbReference type="ARBA" id="ARBA00023125"/>
    </source>
</evidence>
<feature type="DNA-binding region" description="H-T-H motif" evidence="4">
    <location>
        <begin position="52"/>
        <end position="71"/>
    </location>
</feature>
<evidence type="ECO:0000313" key="6">
    <source>
        <dbReference type="EMBL" id="GIL28558.1"/>
    </source>
</evidence>
<dbReference type="GO" id="GO:0000976">
    <property type="term" value="F:transcription cis-regulatory region binding"/>
    <property type="evidence" value="ECO:0007669"/>
    <property type="project" value="TreeGrafter"/>
</dbReference>
<dbReference type="InterPro" id="IPR039536">
    <property type="entry name" value="TetR_C_Proteobacteria"/>
</dbReference>
<sequence length="231" mass="24809">MGEPADNTRTDELIIRIGRGASGDSAGPTGKRAAIVQAATGLFLRQGYQGTSTDQIAAVAAVSKQTVYNQFRDKKTLFAEIILGVTATAERFAAELPNEITGVRAADDVEPALRSLAHRYLSTVLNPQVLALRRLIIGEASRFPELASEYHRRAPARVLAALADVFSRLADRGLLTGDPSDAAEDFAFLVLGPALDHGMFHVDDDPMPEPAVRRAADRAVAVFLAGYRRPS</sequence>
<dbReference type="SUPFAM" id="SSF46689">
    <property type="entry name" value="Homeodomain-like"/>
    <property type="match status" value="1"/>
</dbReference>
<dbReference type="Proteomes" id="UP000614996">
    <property type="component" value="Unassembled WGS sequence"/>
</dbReference>
<dbReference type="InterPro" id="IPR009057">
    <property type="entry name" value="Homeodomain-like_sf"/>
</dbReference>
<keyword evidence="2 4" id="KW-0238">DNA-binding</keyword>
<dbReference type="GO" id="GO:0045892">
    <property type="term" value="P:negative regulation of DNA-templated transcription"/>
    <property type="evidence" value="ECO:0007669"/>
    <property type="project" value="UniProtKB-ARBA"/>
</dbReference>
<feature type="domain" description="HTH tetR-type" evidence="5">
    <location>
        <begin position="29"/>
        <end position="89"/>
    </location>
</feature>
<keyword evidence="1" id="KW-0805">Transcription regulation</keyword>
<dbReference type="PROSITE" id="PS50977">
    <property type="entry name" value="HTH_TETR_2"/>
    <property type="match status" value="1"/>
</dbReference>
<dbReference type="Gene3D" id="1.10.357.10">
    <property type="entry name" value="Tetracycline Repressor, domain 2"/>
    <property type="match status" value="1"/>
</dbReference>
<evidence type="ECO:0000313" key="7">
    <source>
        <dbReference type="Proteomes" id="UP000614996"/>
    </source>
</evidence>
<dbReference type="InterPro" id="IPR050109">
    <property type="entry name" value="HTH-type_TetR-like_transc_reg"/>
</dbReference>
<dbReference type="PRINTS" id="PR00455">
    <property type="entry name" value="HTHTETR"/>
</dbReference>
<dbReference type="SUPFAM" id="SSF48498">
    <property type="entry name" value="Tetracyclin repressor-like, C-terminal domain"/>
    <property type="match status" value="1"/>
</dbReference>
<gene>
    <name evidence="6" type="ORF">NUM_38120</name>
</gene>
<name>A0A8J4ACL9_9ACTN</name>
<evidence type="ECO:0000259" key="5">
    <source>
        <dbReference type="PROSITE" id="PS50977"/>
    </source>
</evidence>
<dbReference type="EMBL" id="BOPO01000073">
    <property type="protein sequence ID" value="GIL28558.1"/>
    <property type="molecule type" value="Genomic_DNA"/>
</dbReference>
<organism evidence="6 7">
    <name type="scientific">Actinocatenispora comari</name>
    <dbReference type="NCBI Taxonomy" id="2807577"/>
    <lineage>
        <taxon>Bacteria</taxon>
        <taxon>Bacillati</taxon>
        <taxon>Actinomycetota</taxon>
        <taxon>Actinomycetes</taxon>
        <taxon>Micromonosporales</taxon>
        <taxon>Micromonosporaceae</taxon>
        <taxon>Actinocatenispora</taxon>
    </lineage>
</organism>
<dbReference type="RefSeq" id="WP_207126271.1">
    <property type="nucleotide sequence ID" value="NZ_BOPO01000073.1"/>
</dbReference>
<accession>A0A8J4ACL9</accession>
<dbReference type="Pfam" id="PF00440">
    <property type="entry name" value="TetR_N"/>
    <property type="match status" value="1"/>
</dbReference>